<evidence type="ECO:0000313" key="1">
    <source>
        <dbReference type="EMBL" id="KAK0649843.1"/>
    </source>
</evidence>
<dbReference type="Proteomes" id="UP001174936">
    <property type="component" value="Unassembled WGS sequence"/>
</dbReference>
<proteinExistence type="predicted"/>
<dbReference type="AlphaFoldDB" id="A0AA39YC00"/>
<name>A0AA39YC00_9PEZI</name>
<evidence type="ECO:0000313" key="2">
    <source>
        <dbReference type="Proteomes" id="UP001174936"/>
    </source>
</evidence>
<accession>A0AA39YC00</accession>
<organism evidence="1 2">
    <name type="scientific">Cercophora newfieldiana</name>
    <dbReference type="NCBI Taxonomy" id="92897"/>
    <lineage>
        <taxon>Eukaryota</taxon>
        <taxon>Fungi</taxon>
        <taxon>Dikarya</taxon>
        <taxon>Ascomycota</taxon>
        <taxon>Pezizomycotina</taxon>
        <taxon>Sordariomycetes</taxon>
        <taxon>Sordariomycetidae</taxon>
        <taxon>Sordariales</taxon>
        <taxon>Lasiosphaeriaceae</taxon>
        <taxon>Cercophora</taxon>
    </lineage>
</organism>
<comment type="caution">
    <text evidence="1">The sequence shown here is derived from an EMBL/GenBank/DDBJ whole genome shotgun (WGS) entry which is preliminary data.</text>
</comment>
<reference evidence="1" key="1">
    <citation type="submission" date="2023-06" db="EMBL/GenBank/DDBJ databases">
        <title>Genome-scale phylogeny and comparative genomics of the fungal order Sordariales.</title>
        <authorList>
            <consortium name="Lawrence Berkeley National Laboratory"/>
            <person name="Hensen N."/>
            <person name="Bonometti L."/>
            <person name="Westerberg I."/>
            <person name="Brannstrom I.O."/>
            <person name="Guillou S."/>
            <person name="Cros-Aarteil S."/>
            <person name="Calhoun S."/>
            <person name="Haridas S."/>
            <person name="Kuo A."/>
            <person name="Mondo S."/>
            <person name="Pangilinan J."/>
            <person name="Riley R."/>
            <person name="Labutti K."/>
            <person name="Andreopoulos B."/>
            <person name="Lipzen A."/>
            <person name="Chen C."/>
            <person name="Yanf M."/>
            <person name="Daum C."/>
            <person name="Ng V."/>
            <person name="Clum A."/>
            <person name="Steindorff A."/>
            <person name="Ohm R."/>
            <person name="Martin F."/>
            <person name="Silar P."/>
            <person name="Natvig D."/>
            <person name="Lalanne C."/>
            <person name="Gautier V."/>
            <person name="Ament-Velasquez S.L."/>
            <person name="Kruys A."/>
            <person name="Hutchinson M.I."/>
            <person name="Powell A.J."/>
            <person name="Barry K."/>
            <person name="Miller A.N."/>
            <person name="Grigoriev I.V."/>
            <person name="Debuchy R."/>
            <person name="Gladieux P."/>
            <person name="Thoren M.H."/>
            <person name="Johannesson H."/>
        </authorList>
    </citation>
    <scope>NUCLEOTIDE SEQUENCE</scope>
    <source>
        <strain evidence="1">SMH2532-1</strain>
    </source>
</reference>
<gene>
    <name evidence="1" type="ORF">B0T16DRAFT_410768</name>
</gene>
<sequence length="233" mass="25529">MLPHGPNVRERAFGRHACSGCRTPRLPLQQSAAIVTSPRSTLLFSPRAHKLSQLRELVSCMTRSQICLQAISQCEHTDTLTIDHLGFRRSYQLLAVPNACILNASPPWQSSGCFRHACDRCGVHGEFADCGCRRARRHKRPAPQPRPSVASSIPDRLITTLFLNRIRKLISRSHSTLSCVTLSASHCILSTRCPIERIDQAGDATPSASRLQNISVPGSGFRAAGASSSGRWL</sequence>
<dbReference type="EMBL" id="JAULSV010000003">
    <property type="protein sequence ID" value="KAK0649843.1"/>
    <property type="molecule type" value="Genomic_DNA"/>
</dbReference>
<keyword evidence="2" id="KW-1185">Reference proteome</keyword>
<protein>
    <submittedName>
        <fullName evidence="1">Uncharacterized protein</fullName>
    </submittedName>
</protein>